<comment type="caution">
    <text evidence="1">The sequence shown here is derived from an EMBL/GenBank/DDBJ whole genome shotgun (WGS) entry which is preliminary data.</text>
</comment>
<gene>
    <name evidence="1" type="ORF">IWW38_001666</name>
</gene>
<proteinExistence type="predicted"/>
<reference evidence="1" key="1">
    <citation type="submission" date="2022-07" db="EMBL/GenBank/DDBJ databases">
        <title>Phylogenomic reconstructions and comparative analyses of Kickxellomycotina fungi.</title>
        <authorList>
            <person name="Reynolds N.K."/>
            <person name="Stajich J.E."/>
            <person name="Barry K."/>
            <person name="Grigoriev I.V."/>
            <person name="Crous P."/>
            <person name="Smith M.E."/>
        </authorList>
    </citation>
    <scope>NUCLEOTIDE SEQUENCE</scope>
    <source>
        <strain evidence="1">CBS 190363</strain>
    </source>
</reference>
<sequence length="737" mass="80013">MYLIAGRRRSRGKSDAQQQQQRHEGSSPGEDHFGFQGGSFDGGFEDYEGGEDDSGPEDPELLGQLEALRSEMGLPESAHKAKPMSQQQVEEDDGVIDSVEVTEEDMADPLLLAELSKLAVGGHPLEPVVDSLPLEPVASSIPLEPVVDNLPLEPVVSSTPSEPSIATVTMAAEPDLSESSLEELMARQQQLKTAAVAAKRQGDMSQARELLVQLKDVQALLQLLQPSQQIATGTDLAAPPPARDTPVTFTQTPRLAKSAATTQSLPGLTVPQPHKDLGKVLGKDLGKDSVMGFAAMKEELDAQTAKASRLATYFLKAGDKPTALEFHRLKKRAATDLATVSSYEANGRSLPPPFSYKEVQWSAPVEQRRDISANELQIAVGRLVSDGDLAATLGGKSDFFVQWELGWPRDKGHKAYTRTVKYAEFEASRGDLEIGYSRNVDFVDRQHTRPLVRWLDRGRLTVELYKYMGLIWGSQLIGRASLPLSELRTKSEAAALLEIKAGSDGLGRTSKPLPGGPIYVDVAARLRLPLSNKPEIESHVERWIYVESPEQQLQLQMRHEPAITQPDTIQQDIVQPDIVRPVITQPAAAPVDSAQPVDVPADSAQPVADETSADDIAAMLDEVDGLVSNAALELELNQLPLRTKEAKDAETAEQIRDLEAAIKLRMTVIAAQVGAGVLSIQDYMSGVSAEIAQAKVWALTANRAGRKDLALRALKRVKAMQSELDDMKAAMDANESD</sequence>
<name>A0ACC1M5P0_9FUNG</name>
<evidence type="ECO:0000313" key="2">
    <source>
        <dbReference type="Proteomes" id="UP001139981"/>
    </source>
</evidence>
<dbReference type="EMBL" id="JANBVB010000107">
    <property type="protein sequence ID" value="KAJ2897596.1"/>
    <property type="molecule type" value="Genomic_DNA"/>
</dbReference>
<protein>
    <submittedName>
        <fullName evidence="1">Uncharacterized protein</fullName>
    </submittedName>
</protein>
<keyword evidence="2" id="KW-1185">Reference proteome</keyword>
<organism evidence="1 2">
    <name type="scientific">Coemansia aciculifera</name>
    <dbReference type="NCBI Taxonomy" id="417176"/>
    <lineage>
        <taxon>Eukaryota</taxon>
        <taxon>Fungi</taxon>
        <taxon>Fungi incertae sedis</taxon>
        <taxon>Zoopagomycota</taxon>
        <taxon>Kickxellomycotina</taxon>
        <taxon>Kickxellomycetes</taxon>
        <taxon>Kickxellales</taxon>
        <taxon>Kickxellaceae</taxon>
        <taxon>Coemansia</taxon>
    </lineage>
</organism>
<dbReference type="Proteomes" id="UP001139981">
    <property type="component" value="Unassembled WGS sequence"/>
</dbReference>
<evidence type="ECO:0000313" key="1">
    <source>
        <dbReference type="EMBL" id="KAJ2897596.1"/>
    </source>
</evidence>
<accession>A0ACC1M5P0</accession>